<keyword evidence="1" id="KW-0812">Transmembrane</keyword>
<reference evidence="2" key="1">
    <citation type="submission" date="2024-05" db="EMBL/GenBank/DDBJ databases">
        <title>Planctomycetes of the genus Singulisphaera possess chitinolytic capabilities.</title>
        <authorList>
            <person name="Ivanova A."/>
        </authorList>
    </citation>
    <scope>NUCLEOTIDE SEQUENCE</scope>
    <source>
        <strain evidence="2">Ch08T</strain>
    </source>
</reference>
<feature type="transmembrane region" description="Helical" evidence="1">
    <location>
        <begin position="69"/>
        <end position="91"/>
    </location>
</feature>
<feature type="transmembrane region" description="Helical" evidence="1">
    <location>
        <begin position="35"/>
        <end position="57"/>
    </location>
</feature>
<dbReference type="EMBL" id="CP155447">
    <property type="protein sequence ID" value="XBH05624.1"/>
    <property type="molecule type" value="Genomic_DNA"/>
</dbReference>
<sequence length="167" mass="18231">MTLSDAMIGVAVTAAGLAIARACLLHVTPGATGWFAVRISTTFVALALTITLLLLRFRQPRPRRPCRHPGSVACCAVAFASALIFVIWVSYWLMPGPSPPSFVRSDRTVVLVANVLRLELYSFTVAGAWLALAVSGRWRPGPDWIDRAGRILGVLWIASPFLERFIK</sequence>
<name>A0AAU7CK21_9BACT</name>
<dbReference type="AlphaFoldDB" id="A0AAU7CK21"/>
<evidence type="ECO:0000313" key="2">
    <source>
        <dbReference type="EMBL" id="XBH05624.1"/>
    </source>
</evidence>
<evidence type="ECO:0000256" key="1">
    <source>
        <dbReference type="SAM" id="Phobius"/>
    </source>
</evidence>
<dbReference type="RefSeq" id="WP_406698467.1">
    <property type="nucleotide sequence ID" value="NZ_CP155447.1"/>
</dbReference>
<accession>A0AAU7CK21</accession>
<organism evidence="2">
    <name type="scientific">Singulisphaera sp. Ch08</name>
    <dbReference type="NCBI Taxonomy" id="3120278"/>
    <lineage>
        <taxon>Bacteria</taxon>
        <taxon>Pseudomonadati</taxon>
        <taxon>Planctomycetota</taxon>
        <taxon>Planctomycetia</taxon>
        <taxon>Isosphaerales</taxon>
        <taxon>Isosphaeraceae</taxon>
        <taxon>Singulisphaera</taxon>
    </lineage>
</organism>
<gene>
    <name evidence="2" type="ORF">V5E97_06275</name>
</gene>
<keyword evidence="1" id="KW-0472">Membrane</keyword>
<proteinExistence type="predicted"/>
<keyword evidence="1" id="KW-1133">Transmembrane helix</keyword>
<protein>
    <submittedName>
        <fullName evidence="2">Uncharacterized protein</fullName>
    </submittedName>
</protein>